<evidence type="ECO:0000259" key="1">
    <source>
        <dbReference type="Pfam" id="PF19054"/>
    </source>
</evidence>
<dbReference type="EMBL" id="JANCPR020000004">
    <property type="protein sequence ID" value="MDJ1131438.1"/>
    <property type="molecule type" value="Genomic_DNA"/>
</dbReference>
<dbReference type="Proteomes" id="UP001214441">
    <property type="component" value="Unassembled WGS sequence"/>
</dbReference>
<dbReference type="InterPro" id="IPR043917">
    <property type="entry name" value="DUF5753"/>
</dbReference>
<comment type="caution">
    <text evidence="2">The sequence shown here is derived from an EMBL/GenBank/DDBJ whole genome shotgun (WGS) entry which is preliminary data.</text>
</comment>
<name>A0ABT6ZQW0_9ACTN</name>
<dbReference type="Pfam" id="PF19054">
    <property type="entry name" value="DUF5753"/>
    <property type="match status" value="1"/>
</dbReference>
<gene>
    <name evidence="2" type="ORF">NMN56_005595</name>
</gene>
<dbReference type="RefSeq" id="WP_274039258.1">
    <property type="nucleotide sequence ID" value="NZ_JANCPR020000004.1"/>
</dbReference>
<sequence>MSAADEGSARASERGSVVLDLQGRTENPVAAQRVLGSYLRDLRQRHGLTIREVKERGALAASVSKISRLECGIVPASERDVYDLLHFYGVRDQETLAGIHDLLRQARGSAWWQPYKDVMPDWLVRLISMEAQAQVIRTYETHAVPGLLQTPGYAAALVRAGLPEANEDELRQRVELRMRRQELLCAADAPRVLAVLDQSVLMRRFGSPDVMREQMRHLRDLADRDGVNIRVVRLDSGVVAPPSAFTYMTFSARGVSEEMVYLETVGGAEYRTKSGEVRHFRRSMEHLQGYAEPRRASLDLLATAEKRFSVS</sequence>
<evidence type="ECO:0000313" key="2">
    <source>
        <dbReference type="EMBL" id="MDJ1131438.1"/>
    </source>
</evidence>
<dbReference type="InterPro" id="IPR010982">
    <property type="entry name" value="Lambda_DNA-bd_dom_sf"/>
</dbReference>
<proteinExistence type="predicted"/>
<keyword evidence="3" id="KW-1185">Reference proteome</keyword>
<organism evidence="2 3">
    <name type="scientific">Streptomyces iconiensis</name>
    <dbReference type="NCBI Taxonomy" id="1384038"/>
    <lineage>
        <taxon>Bacteria</taxon>
        <taxon>Bacillati</taxon>
        <taxon>Actinomycetota</taxon>
        <taxon>Actinomycetes</taxon>
        <taxon>Kitasatosporales</taxon>
        <taxon>Streptomycetaceae</taxon>
        <taxon>Streptomyces</taxon>
    </lineage>
</organism>
<reference evidence="2 3" key="1">
    <citation type="submission" date="2023-05" db="EMBL/GenBank/DDBJ databases">
        <title>Streptantibioticus silvisoli sp. nov., acidotolerant actinomycetes 1 from pine litter.</title>
        <authorList>
            <person name="Swiecimska M."/>
            <person name="Golinska P."/>
            <person name="Sangal V."/>
            <person name="Wachnowicz B."/>
            <person name="Goodfellow M."/>
        </authorList>
    </citation>
    <scope>NUCLEOTIDE SEQUENCE [LARGE SCALE GENOMIC DNA]</scope>
    <source>
        <strain evidence="2 3">DSM 42109</strain>
    </source>
</reference>
<dbReference type="Gene3D" id="1.10.260.40">
    <property type="entry name" value="lambda repressor-like DNA-binding domains"/>
    <property type="match status" value="1"/>
</dbReference>
<accession>A0ABT6ZQW0</accession>
<dbReference type="Pfam" id="PF13560">
    <property type="entry name" value="HTH_31"/>
    <property type="match status" value="1"/>
</dbReference>
<feature type="domain" description="DUF5753" evidence="1">
    <location>
        <begin position="125"/>
        <end position="302"/>
    </location>
</feature>
<dbReference type="CDD" id="cd00093">
    <property type="entry name" value="HTH_XRE"/>
    <property type="match status" value="1"/>
</dbReference>
<protein>
    <submittedName>
        <fullName evidence="2">Helix-turn-helix transcriptional regulator</fullName>
    </submittedName>
</protein>
<evidence type="ECO:0000313" key="3">
    <source>
        <dbReference type="Proteomes" id="UP001214441"/>
    </source>
</evidence>
<dbReference type="InterPro" id="IPR001387">
    <property type="entry name" value="Cro/C1-type_HTH"/>
</dbReference>